<protein>
    <submittedName>
        <fullName evidence="1">Uncharacterized protein</fullName>
    </submittedName>
</protein>
<proteinExistence type="predicted"/>
<dbReference type="Proteomes" id="UP000637513">
    <property type="component" value="Unassembled WGS sequence"/>
</dbReference>
<reference evidence="1 2" key="1">
    <citation type="submission" date="2020-08" db="EMBL/GenBank/DDBJ databases">
        <title>Genome public.</title>
        <authorList>
            <person name="Liu C."/>
            <person name="Sun Q."/>
        </authorList>
    </citation>
    <scope>NUCLEOTIDE SEQUENCE [LARGE SCALE GENOMIC DNA]</scope>
    <source>
        <strain evidence="1 2">BX3</strain>
    </source>
</reference>
<keyword evidence="2" id="KW-1185">Reference proteome</keyword>
<accession>A0ABR7MQW2</accession>
<dbReference type="RefSeq" id="WP_249302138.1">
    <property type="nucleotide sequence ID" value="NZ_JACRSW010000001.1"/>
</dbReference>
<name>A0ABR7MQW2_9FIRM</name>
<comment type="caution">
    <text evidence="1">The sequence shown here is derived from an EMBL/GenBank/DDBJ whole genome shotgun (WGS) entry which is preliminary data.</text>
</comment>
<gene>
    <name evidence="1" type="ORF">H8700_00395</name>
</gene>
<dbReference type="EMBL" id="JACRSW010000001">
    <property type="protein sequence ID" value="MBC8556181.1"/>
    <property type="molecule type" value="Genomic_DNA"/>
</dbReference>
<sequence length="483" mass="56267">MSSKIRKCVRELERGEEIDVLLPEYAKQYMIAQDSLSRIRMMMEYYMFYEMISEGLNPYVESAKETADALHGIVEQYFEKEPAMSEVEKMAQDLLDLRREVIDRMDVLTAYVDRFVVYEYVLNRIQYRFDDMETMPSDGVFAQDLLQFIFGSRDNAVISDNIRFAVGQLPMRMTRSRYFDLIKESLSLYKDADKSSLDGFLYMFRTNAMLYRNEHMNECFTEFVPVLEEFEQLDYDNMDEATYRIYAEKLRVNASKLNDISDLYMELGSLINEMYMICAAHKYTKNETAIEETDLVIRGINALFCNSDDSSVWDMVEEGNILQTSEDKLSWLGEKLPAVEGKQENYYESTNTAGAVLEELIESRKEDIERLGLTDDFRTLKKMFLLNSNSTFADLNEALDEEKVTEERIENETAALILECKEAFKGKSRMLRRAIMANTLEKMPVFFQSSQEVADYVTNSLEQCSDEAEKYAVKQILSDVIDE</sequence>
<organism evidence="1 2">
    <name type="scientific">Jutongia hominis</name>
    <dbReference type="NCBI Taxonomy" id="2763664"/>
    <lineage>
        <taxon>Bacteria</taxon>
        <taxon>Bacillati</taxon>
        <taxon>Bacillota</taxon>
        <taxon>Clostridia</taxon>
        <taxon>Lachnospirales</taxon>
        <taxon>Lachnospiraceae</taxon>
        <taxon>Jutongia</taxon>
    </lineage>
</organism>
<evidence type="ECO:0000313" key="2">
    <source>
        <dbReference type="Proteomes" id="UP000637513"/>
    </source>
</evidence>
<evidence type="ECO:0000313" key="1">
    <source>
        <dbReference type="EMBL" id="MBC8556181.1"/>
    </source>
</evidence>